<dbReference type="Pfam" id="PF24684">
    <property type="entry name" value="Vgb_lyase"/>
    <property type="match status" value="1"/>
</dbReference>
<evidence type="ECO:0000256" key="3">
    <source>
        <dbReference type="ARBA" id="ARBA00023239"/>
    </source>
</evidence>
<sequence length="313" mass="33420">MVAAVAVVALAVSEAPAAQVSYYDVPKGAHPHDVAPAPDGTVWYTAQHQGAVGILDPKSRKTVQIPLGQGAAPHGVIIGPDRAAWVTEGGLNAIVRVDPETHAVKHYPLPASFPAANLNTATFDRKGILWFTGQAGVYGRVDPASGQVDAWKAPKGAGPYGITTTPNGDVWYASLAGDHIAKIDTVSGDALVVAPPRQGVGPRRIWPDSKGLLWVSFWTSGEIGRYDPQAKVWKTWGLPKSKGGCYAIYVDDNDKVWISDFLANAIHRFDPVTERFDTFTSNKSGASVRQLLGQHGEVWGAESGTDRLVVVRD</sequence>
<keyword evidence="8" id="KW-1185">Reference proteome</keyword>
<dbReference type="OrthoDB" id="9812926at2"/>
<comment type="function">
    <text evidence="5">Inactivates the type B streptogramin antibiotics by linearizing the lactone ring at the ester linkage, generating a free phenylglycine carboxylate and converting the threonyl moiety into 2-amino-butenoic acid.</text>
</comment>
<evidence type="ECO:0000313" key="8">
    <source>
        <dbReference type="Proteomes" id="UP000254889"/>
    </source>
</evidence>
<dbReference type="PANTHER" id="PTHR40274">
    <property type="entry name" value="VIRGINIAMYCIN B LYASE"/>
    <property type="match status" value="1"/>
</dbReference>
<dbReference type="PANTHER" id="PTHR40274:SF3">
    <property type="entry name" value="VIRGINIAMYCIN B LYASE"/>
    <property type="match status" value="1"/>
</dbReference>
<dbReference type="GO" id="GO:0000287">
    <property type="term" value="F:magnesium ion binding"/>
    <property type="evidence" value="ECO:0007669"/>
    <property type="project" value="UniProtKB-UniRule"/>
</dbReference>
<keyword evidence="1 5" id="KW-0479">Metal-binding</keyword>
<dbReference type="EC" id="4.2.99.-" evidence="5"/>
<evidence type="ECO:0000256" key="4">
    <source>
        <dbReference type="ARBA" id="ARBA00023251"/>
    </source>
</evidence>
<dbReference type="Proteomes" id="UP000254889">
    <property type="component" value="Chromosome"/>
</dbReference>
<dbReference type="GO" id="GO:0016835">
    <property type="term" value="F:carbon-oxygen lyase activity"/>
    <property type="evidence" value="ECO:0007669"/>
    <property type="project" value="UniProtKB-UniRule"/>
</dbReference>
<dbReference type="InterPro" id="IPR051344">
    <property type="entry name" value="Vgb"/>
</dbReference>
<keyword evidence="2 5" id="KW-0460">Magnesium</keyword>
<dbReference type="PIRSF" id="PIRSF026412">
    <property type="entry name" value="Streptogrm_lyase"/>
    <property type="match status" value="1"/>
</dbReference>
<keyword evidence="6" id="KW-0732">Signal</keyword>
<keyword evidence="3 5" id="KW-0456">Lyase</keyword>
<evidence type="ECO:0000256" key="1">
    <source>
        <dbReference type="ARBA" id="ARBA00022723"/>
    </source>
</evidence>
<dbReference type="SUPFAM" id="SSF101898">
    <property type="entry name" value="NHL repeat"/>
    <property type="match status" value="1"/>
</dbReference>
<evidence type="ECO:0000313" key="7">
    <source>
        <dbReference type="EMBL" id="AXK84197.1"/>
    </source>
</evidence>
<evidence type="ECO:0000256" key="2">
    <source>
        <dbReference type="ARBA" id="ARBA00022842"/>
    </source>
</evidence>
<dbReference type="GO" id="GO:0017001">
    <property type="term" value="P:antibiotic catabolic process"/>
    <property type="evidence" value="ECO:0007669"/>
    <property type="project" value="UniProtKB-UniRule"/>
</dbReference>
<dbReference type="KEGG" id="ptaw:DW352_23680"/>
<feature type="signal peptide" evidence="6">
    <location>
        <begin position="1"/>
        <end position="17"/>
    </location>
</feature>
<comment type="subunit">
    <text evidence="5">Monomer.</text>
</comment>
<evidence type="ECO:0000256" key="6">
    <source>
        <dbReference type="SAM" id="SignalP"/>
    </source>
</evidence>
<feature type="chain" id="PRO_5016798056" description="Virginiamycin B lyase" evidence="6">
    <location>
        <begin position="18"/>
        <end position="313"/>
    </location>
</feature>
<reference evidence="7 8" key="1">
    <citation type="submission" date="2018-07" db="EMBL/GenBank/DDBJ databases">
        <authorList>
            <person name="Quirk P.G."/>
            <person name="Krulwich T.A."/>
        </authorList>
    </citation>
    <scope>NUCLEOTIDE SEQUENCE [LARGE SCALE GENOMIC DNA]</scope>
    <source>
        <strain evidence="7 8">CC-BB4</strain>
    </source>
</reference>
<dbReference type="InterPro" id="IPR015943">
    <property type="entry name" value="WD40/YVTN_repeat-like_dom_sf"/>
</dbReference>
<proteinExistence type="inferred from homology"/>
<dbReference type="AlphaFoldDB" id="A0A346A4V0"/>
<organism evidence="7 8">
    <name type="scientific">Pseudolabrys taiwanensis</name>
    <dbReference type="NCBI Taxonomy" id="331696"/>
    <lineage>
        <taxon>Bacteria</taxon>
        <taxon>Pseudomonadati</taxon>
        <taxon>Pseudomonadota</taxon>
        <taxon>Alphaproteobacteria</taxon>
        <taxon>Hyphomicrobiales</taxon>
        <taxon>Xanthobacteraceae</taxon>
        <taxon>Pseudolabrys</taxon>
    </lineage>
</organism>
<comment type="similarity">
    <text evidence="5">Belongs to the Vgb family.</text>
</comment>
<accession>A0A346A4V0</accession>
<dbReference type="GO" id="GO:0046677">
    <property type="term" value="P:response to antibiotic"/>
    <property type="evidence" value="ECO:0007669"/>
    <property type="project" value="UniProtKB-UniRule"/>
</dbReference>
<evidence type="ECO:0000256" key="5">
    <source>
        <dbReference type="PIRNR" id="PIRNR026412"/>
    </source>
</evidence>
<comment type="cofactor">
    <cofactor evidence="5">
        <name>Mg(2+)</name>
        <dbReference type="ChEBI" id="CHEBI:18420"/>
    </cofactor>
</comment>
<keyword evidence="4 5" id="KW-0046">Antibiotic resistance</keyword>
<dbReference type="GO" id="GO:0030288">
    <property type="term" value="C:outer membrane-bounded periplasmic space"/>
    <property type="evidence" value="ECO:0007669"/>
    <property type="project" value="TreeGrafter"/>
</dbReference>
<dbReference type="Gene3D" id="2.130.10.10">
    <property type="entry name" value="YVTN repeat-like/Quinoprotein amine dehydrogenase"/>
    <property type="match status" value="2"/>
</dbReference>
<name>A0A346A4V0_9HYPH</name>
<protein>
    <recommendedName>
        <fullName evidence="5">Virginiamycin B lyase</fullName>
        <ecNumber evidence="5">4.2.99.-</ecNumber>
    </recommendedName>
    <alternativeName>
        <fullName evidence="5">Streptogramin B lyase</fullName>
    </alternativeName>
</protein>
<dbReference type="EMBL" id="CP031417">
    <property type="protein sequence ID" value="AXK84197.1"/>
    <property type="molecule type" value="Genomic_DNA"/>
</dbReference>
<gene>
    <name evidence="7" type="ORF">DW352_23680</name>
</gene>
<dbReference type="InterPro" id="IPR011217">
    <property type="entry name" value="Vgb_bact"/>
</dbReference>